<evidence type="ECO:0000313" key="10">
    <source>
        <dbReference type="EMBL" id="KAJ5076875.1"/>
    </source>
</evidence>
<evidence type="ECO:0000256" key="7">
    <source>
        <dbReference type="ARBA" id="ARBA00023242"/>
    </source>
</evidence>
<comment type="subcellular location">
    <subcellularLocation>
        <location evidence="1">Nucleus</location>
    </subcellularLocation>
</comment>
<dbReference type="Pfam" id="PF12145">
    <property type="entry name" value="Med12-LCEWAV"/>
    <property type="match status" value="1"/>
</dbReference>
<dbReference type="GO" id="GO:0005634">
    <property type="term" value="C:nucleus"/>
    <property type="evidence" value="ECO:0007669"/>
    <property type="project" value="UniProtKB-SubCell"/>
</dbReference>
<keyword evidence="6" id="KW-0804">Transcription</keyword>
<proteinExistence type="inferred from homology"/>
<evidence type="ECO:0000256" key="3">
    <source>
        <dbReference type="ARBA" id="ARBA00022491"/>
    </source>
</evidence>
<keyword evidence="7" id="KW-0539">Nucleus</keyword>
<dbReference type="PANTHER" id="PTHR14754:SF35">
    <property type="entry name" value="TYPE VII SECRETION SYSTEM ACCESSORY FACTOR ESAA"/>
    <property type="match status" value="1"/>
</dbReference>
<evidence type="ECO:0000256" key="6">
    <source>
        <dbReference type="ARBA" id="ARBA00023163"/>
    </source>
</evidence>
<evidence type="ECO:0000256" key="2">
    <source>
        <dbReference type="ARBA" id="ARBA00010289"/>
    </source>
</evidence>
<evidence type="ECO:0000256" key="8">
    <source>
        <dbReference type="SAM" id="MobiDB-lite"/>
    </source>
</evidence>
<comment type="similarity">
    <text evidence="2">Belongs to the Mediator complex subunit 12 family.</text>
</comment>
<dbReference type="PANTHER" id="PTHR14754">
    <property type="entry name" value="TRANSCRIPTION ELONGATION FACTOR A"/>
    <property type="match status" value="1"/>
</dbReference>
<evidence type="ECO:0000256" key="1">
    <source>
        <dbReference type="ARBA" id="ARBA00004123"/>
    </source>
</evidence>
<name>A0A9Q0LS22_ANAIG</name>
<dbReference type="InterPro" id="IPR021990">
    <property type="entry name" value="Mediator_Med12_LCEWAV"/>
</dbReference>
<evidence type="ECO:0000259" key="9">
    <source>
        <dbReference type="Pfam" id="PF12145"/>
    </source>
</evidence>
<keyword evidence="4" id="KW-0805">Transcription regulation</keyword>
<comment type="caution">
    <text evidence="10">The sequence shown here is derived from an EMBL/GenBank/DDBJ whole genome shotgun (WGS) entry which is preliminary data.</text>
</comment>
<protein>
    <recommendedName>
        <fullName evidence="9">Mediator complex subunit Med12 LCEWAV-domain domain-containing protein</fullName>
    </recommendedName>
</protein>
<evidence type="ECO:0000313" key="11">
    <source>
        <dbReference type="Proteomes" id="UP001149090"/>
    </source>
</evidence>
<gene>
    <name evidence="10" type="ORF">M0811_00193</name>
</gene>
<dbReference type="EMBL" id="JAPDFW010000059">
    <property type="protein sequence ID" value="KAJ5076875.1"/>
    <property type="molecule type" value="Genomic_DNA"/>
</dbReference>
<reference evidence="10" key="1">
    <citation type="submission" date="2022-10" db="EMBL/GenBank/DDBJ databases">
        <title>Novel sulphate-reducing endosymbionts in the free-living metamonad Anaeramoeba.</title>
        <authorList>
            <person name="Jerlstrom-Hultqvist J."/>
            <person name="Cepicka I."/>
            <person name="Gallot-Lavallee L."/>
            <person name="Salas-Leiva D."/>
            <person name="Curtis B.A."/>
            <person name="Zahonova K."/>
            <person name="Pipaliya S."/>
            <person name="Dacks J."/>
            <person name="Roger A.J."/>
        </authorList>
    </citation>
    <scope>NUCLEOTIDE SEQUENCE</scope>
    <source>
        <strain evidence="10">BMAN</strain>
    </source>
</reference>
<dbReference type="OrthoDB" id="20828at2759"/>
<keyword evidence="11" id="KW-1185">Reference proteome</keyword>
<evidence type="ECO:0000256" key="5">
    <source>
        <dbReference type="ARBA" id="ARBA00023159"/>
    </source>
</evidence>
<feature type="region of interest" description="Disordered" evidence="8">
    <location>
        <begin position="1003"/>
        <end position="1038"/>
    </location>
</feature>
<feature type="compositionally biased region" description="Acidic residues" evidence="8">
    <location>
        <begin position="1008"/>
        <end position="1035"/>
    </location>
</feature>
<dbReference type="Proteomes" id="UP001149090">
    <property type="component" value="Unassembled WGS sequence"/>
</dbReference>
<sequence>MAIYCFQNGMLDRFLFLKEIIQLFRYSSSDENNSALMLIFLNTLDFICENFILLDGFINVCLKKLSLIEQHNLHLFQNKLVKEVSNFSKMENQEITGKRTKNFGKNNLLNQQKQSNKINFAARNIITKGIPNAQKNNSNDQAEKNMDIEQEGFENSANESANENEQDTQSHFYITSQRLKFFEQIFSVLQYSIYHAFDALSVVGVENLMKIKTFSEILFTIFPKQIFQLDSSMLSILIQRADILYQNSHLNFFDECSLVESLDALIEKGEAKYYQLFQSKGFNNFQGCPQEFGILSNEEQDKSVNSINLVQKENSDDFRFVSIICEWVVTRFRYIPYRNSIAIKVLTEYAQYRQQKDPFFDYSKQDSFFILQKPLLNFLDSYSPSVKEEKRIEELFGEFIRTDLFSHNLYSRRLISLGLFRIQKQQQDKLAQKRILFFKMIPTVGGFESKDFIHKMVLLEREHLKEAIQNEREAIRKGEELALRFLNSGEDFHTLLNHFNQFNSPFYIDQINTRIVEFVHNNIEKSQFEKDGIVVRNEILLLEISNDYQRLIDELLWLFENTIGFEKQLVELMQKYRGVFVLRGKVVELLMALIKKSEIEKEPNINTNITPNNLPMNILDLKSMIIECFRFICTEYHSFPEITQYLNHLLENNSIDSMIKRKINKILDSKTTNLAKSKHFKSFDFGKNIRKSQNQQTKANQNISQLVSQLPNINSQNMIKEFSNFFLTHSNTFTLNDLFIFYSSFITKINSREVNLYIAIQIFRELNFLSSSRIHHDQILLYVFKNQVMVFEKFTGELVAQFTDFLLRIISLGMVNINQVIAGVFQECLETESKKLIESYSQVSKERVAFCLDFLVSLLSESTEKLENNQYTSITLITTRFQIMPGVLFSLLTSLWRILMKFEGIFKANLNEDENENLNQNQINLQNLINLLKSTLVKITNQDNFRHACIFNASELHSELNKLDESFLSKLKLFALVRKAIIPEKHEEDIKDIKDMKDEENLEKENLENENENENENGNENGNENENENENGNENENEKKSFVRNKLCSKINAVLNRTTIWTTSLCSLELQLLLEYQKDIIKNESNTTKGGDILQLQQDLYAEFANAILERILDRPSYTSLFIRFELGKNIRKELFDKIIKWLSDLENALKPPSFCAAQTIGDALSQILEVCLQEKDADYSYLFMSLLSQLEKLTELHSSGKLAAKNFLSSAHLRIRLLNWFCSFLSESRVLSGLQSQERTNLAISAFKLAHNLLHILSLVSQIHELECENLFNYFLDVFTSITSITSKTLLQDDKSSSRILKEKNGDLWNYFNSLQFGHIHRDRIRKVLPYVKQNMFTNSSFMKDTSSDLLFQIAYGIPNPDRKDNLITLPIKINKPTLHDPRQIDPWTILEAYPESYFTPLVLGGKRLRNPANNQKWDRNDDIVL</sequence>
<accession>A0A9Q0LS22</accession>
<organism evidence="10 11">
    <name type="scientific">Anaeramoeba ignava</name>
    <name type="common">Anaerobic marine amoeba</name>
    <dbReference type="NCBI Taxonomy" id="1746090"/>
    <lineage>
        <taxon>Eukaryota</taxon>
        <taxon>Metamonada</taxon>
        <taxon>Anaeramoebidae</taxon>
        <taxon>Anaeramoeba</taxon>
    </lineage>
</organism>
<evidence type="ECO:0000256" key="4">
    <source>
        <dbReference type="ARBA" id="ARBA00023015"/>
    </source>
</evidence>
<keyword evidence="3" id="KW-0678">Repressor</keyword>
<keyword evidence="5" id="KW-0010">Activator</keyword>
<feature type="domain" description="Mediator complex subunit Med12 LCEWAV-domain" evidence="9">
    <location>
        <begin position="302"/>
        <end position="430"/>
    </location>
</feature>